<evidence type="ECO:0000256" key="2">
    <source>
        <dbReference type="SAM" id="SignalP"/>
    </source>
</evidence>
<dbReference type="PANTHER" id="PTHR34154:SF13">
    <property type="entry name" value="ASL1-LIKE GLYCOSYL HYDROLASE CATALYTIC DOMAIN-CONTAINING PROTEIN"/>
    <property type="match status" value="1"/>
</dbReference>
<feature type="chain" id="PRO_5006135248" description="Asl1-like glycosyl hydrolase catalytic domain-containing protein" evidence="2">
    <location>
        <begin position="19"/>
        <end position="445"/>
    </location>
</feature>
<evidence type="ECO:0000313" key="4">
    <source>
        <dbReference type="EMBL" id="KPM34058.1"/>
    </source>
</evidence>
<keyword evidence="5" id="KW-1185">Reference proteome</keyword>
<feature type="region of interest" description="Disordered" evidence="1">
    <location>
        <begin position="185"/>
        <end position="207"/>
    </location>
</feature>
<dbReference type="GO" id="GO:0009277">
    <property type="term" value="C:fungal-type cell wall"/>
    <property type="evidence" value="ECO:0007669"/>
    <property type="project" value="TreeGrafter"/>
</dbReference>
<evidence type="ECO:0000256" key="1">
    <source>
        <dbReference type="SAM" id="MobiDB-lite"/>
    </source>
</evidence>
<dbReference type="GO" id="GO:0071966">
    <property type="term" value="P:fungal-type cell wall polysaccharide metabolic process"/>
    <property type="evidence" value="ECO:0007669"/>
    <property type="project" value="TreeGrafter"/>
</dbReference>
<dbReference type="InterPro" id="IPR017853">
    <property type="entry name" value="GH"/>
</dbReference>
<dbReference type="Gene3D" id="3.20.20.80">
    <property type="entry name" value="Glycosidases"/>
    <property type="match status" value="1"/>
</dbReference>
<dbReference type="Pfam" id="PF11790">
    <property type="entry name" value="Glyco_hydro_cc"/>
    <property type="match status" value="1"/>
</dbReference>
<dbReference type="PANTHER" id="PTHR34154">
    <property type="entry name" value="ALKALI-SENSITIVE LINKAGE PROTEIN 1"/>
    <property type="match status" value="1"/>
</dbReference>
<sequence>MVANKAAVLAATAVLVEAALGFNAHGHHHAHIDRRALETDWVTEWVTVWVTPGQELAAAPTTTAKAAVTKAAKKKNKTKSAVYNVPTTTSTTVVVVPTTSAAEADGVYSQPKTTLTTAVRPKSSEVAEVPQYTTTTQEAVAAVPTTSEEAIAAVPTTSEEAAAAVPTTSEAVFVEQATTTKAAAAATTSKKATATGSSSSSSSASLSSKRGLAYNSGALANTFGSSCENCGWGYNWDSTSDDLDSKYDFIPQLWSAEAMHTDRWETNLATCFEATNKPKAIFSFNEPDMASQSNMKAAKAAEEHVKWLNPHSSKALIGAPSISNSGDPGEGLEWLSSWIDECDKLDEKCQYDFCNIHWYSQPEYSDTLFTQLEKAHELCGKPIWLTEFAPLSTDPTAISSFLEEVVPKLEALDYVHAYAYWMISTTALMSSESSLSTYGQTYASL</sequence>
<comment type="caution">
    <text evidence="4">The sequence shown here is derived from an EMBL/GenBank/DDBJ whole genome shotgun (WGS) entry which is preliminary data.</text>
</comment>
<dbReference type="Proteomes" id="UP000050424">
    <property type="component" value="Unassembled WGS sequence"/>
</dbReference>
<dbReference type="STRING" id="78410.A0A0P7B0C1"/>
<feature type="domain" description="Asl1-like glycosyl hydrolase catalytic" evidence="3">
    <location>
        <begin position="211"/>
        <end position="442"/>
    </location>
</feature>
<accession>A0A0P7B0C1</accession>
<dbReference type="OrthoDB" id="43654at2759"/>
<dbReference type="SUPFAM" id="SSF51445">
    <property type="entry name" value="(Trans)glycosidases"/>
    <property type="match status" value="1"/>
</dbReference>
<proteinExistence type="predicted"/>
<evidence type="ECO:0000259" key="3">
    <source>
        <dbReference type="Pfam" id="PF11790"/>
    </source>
</evidence>
<keyword evidence="2" id="KW-0732">Signal</keyword>
<reference evidence="4 5" key="1">
    <citation type="submission" date="2015-09" db="EMBL/GenBank/DDBJ databases">
        <title>Draft genome of a European isolate of the apple canker pathogen Neonectria ditissima.</title>
        <authorList>
            <person name="Gomez-Cortecero A."/>
            <person name="Harrison R.J."/>
            <person name="Armitage A.D."/>
        </authorList>
    </citation>
    <scope>NUCLEOTIDE SEQUENCE [LARGE SCALE GENOMIC DNA]</scope>
    <source>
        <strain evidence="4 5">R09/05</strain>
    </source>
</reference>
<dbReference type="EMBL" id="LKCW01000411">
    <property type="protein sequence ID" value="KPM34058.1"/>
    <property type="molecule type" value="Genomic_DNA"/>
</dbReference>
<dbReference type="InterPro" id="IPR053183">
    <property type="entry name" value="ASL1"/>
</dbReference>
<evidence type="ECO:0000313" key="5">
    <source>
        <dbReference type="Proteomes" id="UP000050424"/>
    </source>
</evidence>
<dbReference type="InterPro" id="IPR024655">
    <property type="entry name" value="Asl1_glyco_hydro_catalytic"/>
</dbReference>
<gene>
    <name evidence="4" type="ORF">AK830_g12513</name>
</gene>
<feature type="signal peptide" evidence="2">
    <location>
        <begin position="1"/>
        <end position="18"/>
    </location>
</feature>
<dbReference type="AlphaFoldDB" id="A0A0P7B0C1"/>
<name>A0A0P7B0C1_9HYPO</name>
<protein>
    <recommendedName>
        <fullName evidence="3">Asl1-like glycosyl hydrolase catalytic domain-containing protein</fullName>
    </recommendedName>
</protein>
<organism evidence="4 5">
    <name type="scientific">Neonectria ditissima</name>
    <dbReference type="NCBI Taxonomy" id="78410"/>
    <lineage>
        <taxon>Eukaryota</taxon>
        <taxon>Fungi</taxon>
        <taxon>Dikarya</taxon>
        <taxon>Ascomycota</taxon>
        <taxon>Pezizomycotina</taxon>
        <taxon>Sordariomycetes</taxon>
        <taxon>Hypocreomycetidae</taxon>
        <taxon>Hypocreales</taxon>
        <taxon>Nectriaceae</taxon>
        <taxon>Neonectria</taxon>
    </lineage>
</organism>